<evidence type="ECO:0000313" key="1">
    <source>
        <dbReference type="EMBL" id="KMT02263.1"/>
    </source>
</evidence>
<proteinExistence type="predicted"/>
<reference evidence="1 2" key="1">
    <citation type="journal article" date="2014" name="Nature">
        <title>The genome of the recently domesticated crop plant sugar beet (Beta vulgaris).</title>
        <authorList>
            <person name="Dohm J.C."/>
            <person name="Minoche A.E."/>
            <person name="Holtgrawe D."/>
            <person name="Capella-Gutierrez S."/>
            <person name="Zakrzewski F."/>
            <person name="Tafer H."/>
            <person name="Rupp O."/>
            <person name="Sorensen T.R."/>
            <person name="Stracke R."/>
            <person name="Reinhardt R."/>
            <person name="Goesmann A."/>
            <person name="Kraft T."/>
            <person name="Schulz B."/>
            <person name="Stadler P.F."/>
            <person name="Schmidt T."/>
            <person name="Gabaldon T."/>
            <person name="Lehrach H."/>
            <person name="Weisshaar B."/>
            <person name="Himmelbauer H."/>
        </authorList>
    </citation>
    <scope>NUCLEOTIDE SEQUENCE [LARGE SCALE GENOMIC DNA]</scope>
    <source>
        <tissue evidence="1">Taproot</tissue>
    </source>
</reference>
<accession>A0A0J8BQP4</accession>
<organism evidence="1 2">
    <name type="scientific">Beta vulgaris subsp. vulgaris</name>
    <name type="common">Beet</name>
    <dbReference type="NCBI Taxonomy" id="3555"/>
    <lineage>
        <taxon>Eukaryota</taxon>
        <taxon>Viridiplantae</taxon>
        <taxon>Streptophyta</taxon>
        <taxon>Embryophyta</taxon>
        <taxon>Tracheophyta</taxon>
        <taxon>Spermatophyta</taxon>
        <taxon>Magnoliopsida</taxon>
        <taxon>eudicotyledons</taxon>
        <taxon>Gunneridae</taxon>
        <taxon>Pentapetalae</taxon>
        <taxon>Caryophyllales</taxon>
        <taxon>Chenopodiaceae</taxon>
        <taxon>Betoideae</taxon>
        <taxon>Beta</taxon>
    </lineage>
</organism>
<dbReference type="OrthoDB" id="1750221at2759"/>
<dbReference type="EMBL" id="KQ090179">
    <property type="protein sequence ID" value="KMT02263.1"/>
    <property type="molecule type" value="Genomic_DNA"/>
</dbReference>
<dbReference type="AlphaFoldDB" id="A0A0J8BQP4"/>
<name>A0A0J8BQP4_BETVV</name>
<gene>
    <name evidence="1" type="ORF">BVRB_9g206500</name>
</gene>
<evidence type="ECO:0008006" key="3">
    <source>
        <dbReference type="Google" id="ProtNLM"/>
    </source>
</evidence>
<sequence>MQLREEQEEAWLCGGDFNLMMMSHEKQGCSNFCIENAEMLRQAARFCNFEDLGYMGHDFT</sequence>
<evidence type="ECO:0000313" key="2">
    <source>
        <dbReference type="Proteomes" id="UP000035740"/>
    </source>
</evidence>
<dbReference type="Gramene" id="KMT02263">
    <property type="protein sequence ID" value="KMT02263"/>
    <property type="gene ID" value="BVRB_9g206500"/>
</dbReference>
<keyword evidence="2" id="KW-1185">Reference proteome</keyword>
<dbReference type="Proteomes" id="UP000035740">
    <property type="component" value="Chromosome 9"/>
</dbReference>
<protein>
    <recommendedName>
        <fullName evidence="3">Endonuclease/exonuclease/phosphatase domain-containing protein</fullName>
    </recommendedName>
</protein>